<accession>A0ACB9YCP2</accession>
<dbReference type="Proteomes" id="UP001056978">
    <property type="component" value="Chromosome 6"/>
</dbReference>
<comment type="caution">
    <text evidence="1">The sequence shown here is derived from an EMBL/GenBank/DDBJ whole genome shotgun (WGS) entry which is preliminary data.</text>
</comment>
<evidence type="ECO:0000313" key="2">
    <source>
        <dbReference type="Proteomes" id="UP001056978"/>
    </source>
</evidence>
<evidence type="ECO:0000313" key="1">
    <source>
        <dbReference type="EMBL" id="KAI4839710.1"/>
    </source>
</evidence>
<keyword evidence="2" id="KW-1185">Reference proteome</keyword>
<sequence>MNYFAKYVPTNFNEMATDMWEAFCERNLNAEHVGVIYLTYVTCLVTFYIFRNNFSDKFIHFIRIFKSVLVSIISLISLKYLNLNTILSINLLHVYNIIQLCNFLEEFSKRSNGKPFDQEKNIVNKYELSNENKKDNEYECKLIGDTSKHLENIAKKILKSEQSLIENKGILKEKEIIEEIEKKEKEEEEYMKKKNNMKLKKRNNKKNANIYGIYIFALQTFYCIIFYLINGFGITFGAHRLWSHRAFKAGSFVQLLFIILNSFANQGSVIVWAKNHRLHHKYSDTKYDPHNIRYGFFYSHIGWLLYQKTKYVREKEKEIYIDDLLQNPLLVIQHKLDPYFNFFFCFIIPGIYSYYMYNSFWDGFFILGALRWIITLHATWSINSASHSFGHRPYNSDIKASNNIFTSIVALGEGCHNYHHVFPYCYAMNENFYILSINPTKYVIKFFYHLGLVWDLKTAQNICKEVRLREALKLEKRNKLLSENIKNELMKKEDTSYITELMTSFKIRCNDYINISTFRYILYFLSDIIIMIGIFLIHVWYCYNKYGNGTMFSNISEKFSHIQRNSIFLSISLFIFFHFILYALPMGTMFASLYSLVYECKRGLLFKNAFCNNFVGSIISSFIVLPYSSEKTRKSLQKSLNEDFFKILKGPIYFDMYTFIFSVFLVLYGMVTYVFGYFYFFTFFIAPYFVFNMWLLIYVYLLNNPPFLNVDMDTKDLDISVLNYVAFQSLLEWKKNNSIYQSQKKLYKMVFFFINFIHHHLCYTHIVEFINSKIPSYRSKEMYKHFDKTLNQYNSFRNDKFMEILKQFL</sequence>
<dbReference type="EMBL" id="CM043774">
    <property type="protein sequence ID" value="KAI4839710.1"/>
    <property type="molecule type" value="Genomic_DNA"/>
</dbReference>
<organism evidence="1 2">
    <name type="scientific">Plasmodium brasilianum</name>
    <dbReference type="NCBI Taxonomy" id="5824"/>
    <lineage>
        <taxon>Eukaryota</taxon>
        <taxon>Sar</taxon>
        <taxon>Alveolata</taxon>
        <taxon>Apicomplexa</taxon>
        <taxon>Aconoidasida</taxon>
        <taxon>Haemosporida</taxon>
        <taxon>Plasmodiidae</taxon>
        <taxon>Plasmodium</taxon>
        <taxon>Plasmodium (Plasmodium)</taxon>
    </lineage>
</organism>
<proteinExistence type="predicted"/>
<name>A0ACB9YCP2_PLABR</name>
<gene>
    <name evidence="1" type="ORF">MKS88_001611</name>
</gene>
<protein>
    <submittedName>
        <fullName evidence="1">Stearoyl-CoA desaturase</fullName>
    </submittedName>
</protein>
<reference evidence="1" key="1">
    <citation type="submission" date="2022-06" db="EMBL/GenBank/DDBJ databases">
        <title>The First Complete Genome of the Simian Malaria Parasite Plasmodium brasilianum.</title>
        <authorList>
            <person name="Bajic M."/>
            <person name="Ravishankar S."/>
        </authorList>
    </citation>
    <scope>NUCLEOTIDE SEQUENCE</scope>
    <source>
        <strain evidence="1">Bolivian I</strain>
    </source>
</reference>